<evidence type="ECO:0000256" key="2">
    <source>
        <dbReference type="ARBA" id="ARBA00022490"/>
    </source>
</evidence>
<dbReference type="AlphaFoldDB" id="A0A378XD88"/>
<organism evidence="7 8">
    <name type="scientific">Oligella ureolytica</name>
    <dbReference type="NCBI Taxonomy" id="90244"/>
    <lineage>
        <taxon>Bacteria</taxon>
        <taxon>Pseudomonadati</taxon>
        <taxon>Pseudomonadota</taxon>
        <taxon>Betaproteobacteria</taxon>
        <taxon>Burkholderiales</taxon>
        <taxon>Alcaligenaceae</taxon>
        <taxon>Oligella</taxon>
    </lineage>
</organism>
<feature type="domain" description="Poly-beta-hydroxybutyrate polymerase N-terminal" evidence="5">
    <location>
        <begin position="51"/>
        <end position="218"/>
    </location>
</feature>
<dbReference type="Proteomes" id="UP000594903">
    <property type="component" value="Chromosome"/>
</dbReference>
<comment type="subcellular location">
    <subcellularLocation>
        <location evidence="1">Cytoplasm</location>
    </subcellularLocation>
</comment>
<sequence>MQQFDLNNNPWLASWKELTSSSDWKVLKTDFLSKYQELIKLSQEGELPALKDRRFSNESWRENTQLHLLAHLYALSSETVEKMATQFDLPEKLQNRLQFSVEQWLAAVAPSNFFALNAEALKVLQETSGESLQKGMKNWLADMRKGRMTQTDETAFQIGENIATTKGSVVFENKLFQLIQYQPTADQVFETPLLVVPPCINKYYIMDLQEDQSMVQYLVEQGHNTYLISWRNPLPDDKDGILEATWDDYIEDGIIQAMNIVHEISGKEQLNLAAFCVGGTMSATAVAIQKARGIDNVKSLTLLTTFLDFTETGVMDVFIDEGMVLRNDLQLGKSGLATANMLNSTFSWLRPNELVWNYVVSHYFKGEAPSAFNILFWNADSTNLPGPFYAWYLRNTYLENNLAKPDHISVCGEKINFGRINIPSFVYSSIADHIVPWESGFESAKLLPGPVRYVLGASGHIAGVINPPQKNRRNYWVNESQTDDIDRTQSAGDWLAGAEEKPGSWWPVWAEWLEQQGGKKIRPRKNMGSRTYPVIEEAPGRYVKVKALD</sequence>
<evidence type="ECO:0000256" key="4">
    <source>
        <dbReference type="ARBA" id="ARBA00023315"/>
    </source>
</evidence>
<dbReference type="EC" id="2.3.1.-" evidence="7"/>
<dbReference type="InterPro" id="IPR051321">
    <property type="entry name" value="PHA/PHB_synthase"/>
</dbReference>
<keyword evidence="4 7" id="KW-0012">Acyltransferase</keyword>
<dbReference type="InterPro" id="IPR010941">
    <property type="entry name" value="PhaC_N"/>
</dbReference>
<dbReference type="Proteomes" id="UP000254603">
    <property type="component" value="Unassembled WGS sequence"/>
</dbReference>
<dbReference type="EMBL" id="CP065725">
    <property type="protein sequence ID" value="QPT40700.1"/>
    <property type="molecule type" value="Genomic_DNA"/>
</dbReference>
<dbReference type="GO" id="GO:0005737">
    <property type="term" value="C:cytoplasm"/>
    <property type="evidence" value="ECO:0007669"/>
    <property type="project" value="UniProtKB-SubCell"/>
</dbReference>
<dbReference type="GO" id="GO:0042619">
    <property type="term" value="P:poly-hydroxybutyrate biosynthetic process"/>
    <property type="evidence" value="ECO:0007669"/>
    <property type="project" value="InterPro"/>
</dbReference>
<evidence type="ECO:0000313" key="6">
    <source>
        <dbReference type="EMBL" id="QPT40700.1"/>
    </source>
</evidence>
<dbReference type="SUPFAM" id="SSF53474">
    <property type="entry name" value="alpha/beta-Hydrolases"/>
    <property type="match status" value="1"/>
</dbReference>
<dbReference type="STRING" id="1122619.GCA_000373745_00087"/>
<evidence type="ECO:0000313" key="8">
    <source>
        <dbReference type="Proteomes" id="UP000254603"/>
    </source>
</evidence>
<reference evidence="7 8" key="1">
    <citation type="submission" date="2018-06" db="EMBL/GenBank/DDBJ databases">
        <authorList>
            <consortium name="Pathogen Informatics"/>
            <person name="Doyle S."/>
        </authorList>
    </citation>
    <scope>NUCLEOTIDE SEQUENCE [LARGE SCALE GENOMIC DNA]</scope>
    <source>
        <strain evidence="7 8">NCTC11997</strain>
    </source>
</reference>
<protein>
    <submittedName>
        <fullName evidence="6">Class I poly(R)-hydroxyalkanoic acid synthase</fullName>
    </submittedName>
    <submittedName>
        <fullName evidence="7">Poly-beta-hydroxybutyrate polymerase</fullName>
        <ecNumber evidence="7">2.3.1.-</ecNumber>
    </submittedName>
</protein>
<proteinExistence type="predicted"/>
<name>A0A378XD88_9BURK</name>
<dbReference type="InterPro" id="IPR029058">
    <property type="entry name" value="AB_hydrolase_fold"/>
</dbReference>
<keyword evidence="2" id="KW-0963">Cytoplasm</keyword>
<dbReference type="GO" id="GO:0016746">
    <property type="term" value="F:acyltransferase activity"/>
    <property type="evidence" value="ECO:0007669"/>
    <property type="project" value="UniProtKB-KW"/>
</dbReference>
<evidence type="ECO:0000256" key="3">
    <source>
        <dbReference type="ARBA" id="ARBA00022679"/>
    </source>
</evidence>
<keyword evidence="9" id="KW-1185">Reference proteome</keyword>
<dbReference type="InterPro" id="IPR010963">
    <property type="entry name" value="PHA_synth_I"/>
</dbReference>
<dbReference type="Pfam" id="PF07167">
    <property type="entry name" value="PhaC_N"/>
    <property type="match status" value="1"/>
</dbReference>
<dbReference type="RefSeq" id="WP_018573272.1">
    <property type="nucleotide sequence ID" value="NZ_CP065725.1"/>
</dbReference>
<evidence type="ECO:0000313" key="7">
    <source>
        <dbReference type="EMBL" id="SUA52488.1"/>
    </source>
</evidence>
<gene>
    <name evidence="7" type="primary">phbC</name>
    <name evidence="6" type="synonym">phaC</name>
    <name evidence="6" type="ORF">I6G29_03750</name>
    <name evidence="7" type="ORF">NCTC11997_00801</name>
</gene>
<reference evidence="6 9" key="2">
    <citation type="submission" date="2020-12" db="EMBL/GenBank/DDBJ databases">
        <title>FDA dAtabase for Regulatory Grade micrObial Sequences (FDA-ARGOS): Supporting development and validation of Infectious Disease Dx tests.</title>
        <authorList>
            <person name="Sproer C."/>
            <person name="Gronow S."/>
            <person name="Severitt S."/>
            <person name="Schroder I."/>
            <person name="Tallon L."/>
            <person name="Sadzewicz L."/>
            <person name="Zhao X."/>
            <person name="Boylan J."/>
            <person name="Ott S."/>
            <person name="Bowen H."/>
            <person name="Vavikolanu K."/>
            <person name="Mehta A."/>
            <person name="Aluvathingal J."/>
            <person name="Nadendla S."/>
            <person name="Lowell S."/>
            <person name="Myers T."/>
            <person name="Yan Y."/>
            <person name="Sichtig H."/>
        </authorList>
    </citation>
    <scope>NUCLEOTIDE SEQUENCE [LARGE SCALE GENOMIC DNA]</scope>
    <source>
        <strain evidence="6 9">FDAARGOS_872</strain>
    </source>
</reference>
<dbReference type="PANTHER" id="PTHR36837">
    <property type="entry name" value="POLY(3-HYDROXYALKANOATE) POLYMERASE SUBUNIT PHAC"/>
    <property type="match status" value="1"/>
</dbReference>
<dbReference type="OrthoDB" id="7208816at2"/>
<evidence type="ECO:0000259" key="5">
    <source>
        <dbReference type="Pfam" id="PF07167"/>
    </source>
</evidence>
<dbReference type="PANTHER" id="PTHR36837:SF5">
    <property type="entry name" value="POLY-3-HYDROXYBUTYRATE SYNTHASE"/>
    <property type="match status" value="1"/>
</dbReference>
<dbReference type="NCBIfam" id="TIGR01838">
    <property type="entry name" value="PHA_synth_I"/>
    <property type="match status" value="1"/>
</dbReference>
<evidence type="ECO:0000313" key="9">
    <source>
        <dbReference type="Proteomes" id="UP000594903"/>
    </source>
</evidence>
<keyword evidence="3 7" id="KW-0808">Transferase</keyword>
<accession>A0A378XD88</accession>
<evidence type="ECO:0000256" key="1">
    <source>
        <dbReference type="ARBA" id="ARBA00004496"/>
    </source>
</evidence>
<dbReference type="Gene3D" id="3.40.50.1820">
    <property type="entry name" value="alpha/beta hydrolase"/>
    <property type="match status" value="1"/>
</dbReference>
<dbReference type="EMBL" id="UGSB01000001">
    <property type="protein sequence ID" value="SUA52488.1"/>
    <property type="molecule type" value="Genomic_DNA"/>
</dbReference>